<evidence type="ECO:0000259" key="1">
    <source>
        <dbReference type="PROSITE" id="PS50206"/>
    </source>
</evidence>
<dbReference type="PANTHER" id="PTHR43031:SF18">
    <property type="entry name" value="RHODANESE-RELATED SULFURTRANSFERASES"/>
    <property type="match status" value="1"/>
</dbReference>
<accession>A0ABT8F9P7</accession>
<evidence type="ECO:0000313" key="3">
    <source>
        <dbReference type="Proteomes" id="UP001168552"/>
    </source>
</evidence>
<feature type="domain" description="Rhodanese" evidence="1">
    <location>
        <begin position="8"/>
        <end position="94"/>
    </location>
</feature>
<proteinExistence type="predicted"/>
<dbReference type="PANTHER" id="PTHR43031">
    <property type="entry name" value="FAD-DEPENDENT OXIDOREDUCTASE"/>
    <property type="match status" value="1"/>
</dbReference>
<sequence>MQVEHIIRENKGTVVDVRSEEEFEYGHAKGAINIPLYEIQERLEELKQLPQPLVLCCASGNRSGMATSLLSSEGLDCVNGGPWYYIHELQTLQAS</sequence>
<comment type="caution">
    <text evidence="2">The sequence shown here is derived from an EMBL/GenBank/DDBJ whole genome shotgun (WGS) entry which is preliminary data.</text>
</comment>
<keyword evidence="3" id="KW-1185">Reference proteome</keyword>
<reference evidence="2" key="1">
    <citation type="submission" date="2023-06" db="EMBL/GenBank/DDBJ databases">
        <title>Cytophagales bacterium Strain LB-30, isolated from soil.</title>
        <authorList>
            <person name="Liu B."/>
        </authorList>
    </citation>
    <scope>NUCLEOTIDE SEQUENCE</scope>
    <source>
        <strain evidence="2">LB-30</strain>
    </source>
</reference>
<dbReference type="EMBL" id="JAUHJS010000008">
    <property type="protein sequence ID" value="MDN4166686.1"/>
    <property type="molecule type" value="Genomic_DNA"/>
</dbReference>
<dbReference type="InterPro" id="IPR001763">
    <property type="entry name" value="Rhodanese-like_dom"/>
</dbReference>
<dbReference type="Gene3D" id="3.40.250.10">
    <property type="entry name" value="Rhodanese-like domain"/>
    <property type="match status" value="1"/>
</dbReference>
<dbReference type="PROSITE" id="PS50206">
    <property type="entry name" value="RHODANESE_3"/>
    <property type="match status" value="1"/>
</dbReference>
<dbReference type="SUPFAM" id="SSF52821">
    <property type="entry name" value="Rhodanese/Cell cycle control phosphatase"/>
    <property type="match status" value="1"/>
</dbReference>
<dbReference type="InterPro" id="IPR036873">
    <property type="entry name" value="Rhodanese-like_dom_sf"/>
</dbReference>
<dbReference type="Proteomes" id="UP001168552">
    <property type="component" value="Unassembled WGS sequence"/>
</dbReference>
<dbReference type="InterPro" id="IPR050229">
    <property type="entry name" value="GlpE_sulfurtransferase"/>
</dbReference>
<evidence type="ECO:0000313" key="2">
    <source>
        <dbReference type="EMBL" id="MDN4166686.1"/>
    </source>
</evidence>
<gene>
    <name evidence="2" type="ORF">QWY31_14340</name>
</gene>
<dbReference type="CDD" id="cd00158">
    <property type="entry name" value="RHOD"/>
    <property type="match status" value="1"/>
</dbReference>
<dbReference type="SMART" id="SM00450">
    <property type="entry name" value="RHOD"/>
    <property type="match status" value="1"/>
</dbReference>
<dbReference type="RefSeq" id="WP_320005225.1">
    <property type="nucleotide sequence ID" value="NZ_JAUHJS010000008.1"/>
</dbReference>
<organism evidence="2 3">
    <name type="scientific">Shiella aurantiaca</name>
    <dbReference type="NCBI Taxonomy" id="3058365"/>
    <lineage>
        <taxon>Bacteria</taxon>
        <taxon>Pseudomonadati</taxon>
        <taxon>Bacteroidota</taxon>
        <taxon>Cytophagia</taxon>
        <taxon>Cytophagales</taxon>
        <taxon>Shiellaceae</taxon>
        <taxon>Shiella</taxon>
    </lineage>
</organism>
<protein>
    <submittedName>
        <fullName evidence="2">Rhodanese-like domain-containing protein</fullName>
    </submittedName>
</protein>
<name>A0ABT8F9P7_9BACT</name>
<dbReference type="Pfam" id="PF00581">
    <property type="entry name" value="Rhodanese"/>
    <property type="match status" value="1"/>
</dbReference>